<accession>A0ABS1E2M9</accession>
<protein>
    <submittedName>
        <fullName evidence="1">Uncharacterized protein</fullName>
    </submittedName>
</protein>
<keyword evidence="2" id="KW-1185">Reference proteome</keyword>
<name>A0ABS1E2M9_RUBGE</name>
<proteinExistence type="predicted"/>
<sequence>MPFDLVWPEGHARLDLPAAGASAVDAALALAPVLPALALLQDWIGAPLHDLRPAADAPWPAAALTLAWGEGGRLALPWRLLPWGRTPPAALPLHHWPCWPARLLLQALPAARLPARERVPGALLLLPASFAGADCALELHAPAGGLPLPRLGGVVWQPQAGSLQLAAARPLADSGDVGARVWLEQTLEVDARAWFGGWPQPLELAAGAARLEIDGRPCAEGPLLPAGRGWGLRLQRLAAVSEPLAWT</sequence>
<comment type="caution">
    <text evidence="1">The sequence shown here is derived from an EMBL/GenBank/DDBJ whole genome shotgun (WGS) entry which is preliminary data.</text>
</comment>
<dbReference type="RefSeq" id="WP_200380289.1">
    <property type="nucleotide sequence ID" value="NZ_NRRU01000164.1"/>
</dbReference>
<evidence type="ECO:0000313" key="1">
    <source>
        <dbReference type="EMBL" id="MBK1715834.1"/>
    </source>
</evidence>
<dbReference type="EMBL" id="NRRU01000164">
    <property type="protein sequence ID" value="MBK1715834.1"/>
    <property type="molecule type" value="Genomic_DNA"/>
</dbReference>
<evidence type="ECO:0000313" key="2">
    <source>
        <dbReference type="Proteomes" id="UP001041814"/>
    </source>
</evidence>
<reference evidence="1" key="1">
    <citation type="submission" date="2017-08" db="EMBL/GenBank/DDBJ databases">
        <authorList>
            <person name="Imhoff J.F."/>
            <person name="Rahn T."/>
            <person name="Kuenzel S."/>
            <person name="Neulinger S.C."/>
        </authorList>
    </citation>
    <scope>NUCLEOTIDE SEQUENCE</scope>
    <source>
        <strain evidence="1">IM 151</strain>
    </source>
</reference>
<reference evidence="1" key="2">
    <citation type="journal article" date="2020" name="Microorganisms">
        <title>Osmotic Adaptation and Compatible Solute Biosynthesis of Phototrophic Bacteria as Revealed from Genome Analyses.</title>
        <authorList>
            <person name="Imhoff J.F."/>
            <person name="Rahn T."/>
            <person name="Kunzel S."/>
            <person name="Keller A."/>
            <person name="Neulinger S.C."/>
        </authorList>
    </citation>
    <scope>NUCLEOTIDE SEQUENCE</scope>
    <source>
        <strain evidence="1">IM 151</strain>
    </source>
</reference>
<dbReference type="Proteomes" id="UP001041814">
    <property type="component" value="Unassembled WGS sequence"/>
</dbReference>
<organism evidence="1 2">
    <name type="scientific">Rubrivivax gelatinosus</name>
    <name type="common">Rhodocyclus gelatinosus</name>
    <name type="synonym">Rhodopseudomonas gelatinosa</name>
    <dbReference type="NCBI Taxonomy" id="28068"/>
    <lineage>
        <taxon>Bacteria</taxon>
        <taxon>Pseudomonadati</taxon>
        <taxon>Pseudomonadota</taxon>
        <taxon>Betaproteobacteria</taxon>
        <taxon>Burkholderiales</taxon>
        <taxon>Sphaerotilaceae</taxon>
        <taxon>Rubrivivax</taxon>
    </lineage>
</organism>
<gene>
    <name evidence="1" type="ORF">CKO43_24100</name>
</gene>